<dbReference type="Proteomes" id="UP001196509">
    <property type="component" value="Unassembled WGS sequence"/>
</dbReference>
<dbReference type="SFLD" id="SFLDS00003">
    <property type="entry name" value="Haloacid_Dehalogenase"/>
    <property type="match status" value="1"/>
</dbReference>
<keyword evidence="5" id="KW-1185">Reference proteome</keyword>
<reference evidence="4" key="1">
    <citation type="submission" date="2021-08" db="EMBL/GenBank/DDBJ databases">
        <title>Hoeflea bacterium WL0058 sp. nov., isolated from the sediment.</title>
        <authorList>
            <person name="Wang L."/>
            <person name="Zhang D."/>
        </authorList>
    </citation>
    <scope>NUCLEOTIDE SEQUENCE</scope>
    <source>
        <strain evidence="4">WL0058</strain>
    </source>
</reference>
<dbReference type="EMBL" id="JAICBX010000002">
    <property type="protein sequence ID" value="MBW8638392.1"/>
    <property type="molecule type" value="Genomic_DNA"/>
</dbReference>
<keyword evidence="2 4" id="KW-0378">Hydrolase</keyword>
<evidence type="ECO:0000256" key="3">
    <source>
        <dbReference type="ARBA" id="ARBA00022842"/>
    </source>
</evidence>
<dbReference type="SUPFAM" id="SSF56784">
    <property type="entry name" value="HAD-like"/>
    <property type="match status" value="1"/>
</dbReference>
<dbReference type="Pfam" id="PF08282">
    <property type="entry name" value="Hydrolase_3"/>
    <property type="match status" value="1"/>
</dbReference>
<dbReference type="InterPro" id="IPR036412">
    <property type="entry name" value="HAD-like_sf"/>
</dbReference>
<proteinExistence type="predicted"/>
<protein>
    <submittedName>
        <fullName evidence="4">HAD-IIB family hydrolase</fullName>
    </submittedName>
</protein>
<sequence>MRPIIVFSDLDGTLLDHETYSFEAALPALSRLKQLDIPLVLASSKTAAEIAPLRAAMGFAHCPAIVENGAGVLPPDSGEDGAGTTHEKLVAALDALPAELRSCFSGFSDWDVSEIASRTGLDPSSAERARIRSFSEPGLWTGTETQLEAFRSRLLQSGIIIQKGGRFHTLSLGGNKADRVGKISLQIESKKGSRPFCLALGDAPNDIAMLEAADCGVIIPNPAHGGIPKLAGEMNGRIRRARFPGPEGWNDSVLSCIDEIEKNGT</sequence>
<dbReference type="PANTHER" id="PTHR10000">
    <property type="entry name" value="PHOSPHOSERINE PHOSPHATASE"/>
    <property type="match status" value="1"/>
</dbReference>
<evidence type="ECO:0000313" key="5">
    <source>
        <dbReference type="Proteomes" id="UP001196509"/>
    </source>
</evidence>
<gene>
    <name evidence="4" type="ORF">K1W69_14440</name>
</gene>
<accession>A0AAE3D1Y4</accession>
<name>A0AAE3D1Y4_9HYPH</name>
<dbReference type="GO" id="GO:0051479">
    <property type="term" value="P:mannosylglycerate biosynthetic process"/>
    <property type="evidence" value="ECO:0007669"/>
    <property type="project" value="InterPro"/>
</dbReference>
<evidence type="ECO:0000256" key="2">
    <source>
        <dbReference type="ARBA" id="ARBA00022801"/>
    </source>
</evidence>
<dbReference type="GO" id="GO:0000287">
    <property type="term" value="F:magnesium ion binding"/>
    <property type="evidence" value="ECO:0007669"/>
    <property type="project" value="TreeGrafter"/>
</dbReference>
<organism evidence="4 5">
    <name type="scientific">Flavimaribacter sediminis</name>
    <dbReference type="NCBI Taxonomy" id="2865987"/>
    <lineage>
        <taxon>Bacteria</taxon>
        <taxon>Pseudomonadati</taxon>
        <taxon>Pseudomonadota</taxon>
        <taxon>Alphaproteobacteria</taxon>
        <taxon>Hyphomicrobiales</taxon>
        <taxon>Rhizobiaceae</taxon>
        <taxon>Flavimaribacter</taxon>
    </lineage>
</organism>
<dbReference type="GO" id="GO:0050531">
    <property type="term" value="F:mannosyl-3-phosphoglycerate phosphatase activity"/>
    <property type="evidence" value="ECO:0007669"/>
    <property type="project" value="InterPro"/>
</dbReference>
<dbReference type="SFLD" id="SFLDG01142">
    <property type="entry name" value="C2.B.2:_Mannosyl-3-phosphoglyc"/>
    <property type="match status" value="1"/>
</dbReference>
<evidence type="ECO:0000313" key="4">
    <source>
        <dbReference type="EMBL" id="MBW8638392.1"/>
    </source>
</evidence>
<dbReference type="Gene3D" id="3.30.980.20">
    <property type="entry name" value="Putative mannosyl-3-phosphoglycerate phosphatase, domain 2"/>
    <property type="match status" value="1"/>
</dbReference>
<keyword evidence="3" id="KW-0460">Magnesium</keyword>
<dbReference type="Gene3D" id="3.40.50.1000">
    <property type="entry name" value="HAD superfamily/HAD-like"/>
    <property type="match status" value="1"/>
</dbReference>
<comment type="caution">
    <text evidence="4">The sequence shown here is derived from an EMBL/GenBank/DDBJ whole genome shotgun (WGS) entry which is preliminary data.</text>
</comment>
<dbReference type="InterPro" id="IPR006381">
    <property type="entry name" value="HAD-SF-IIB-MPGP"/>
</dbReference>
<dbReference type="GO" id="GO:0005829">
    <property type="term" value="C:cytosol"/>
    <property type="evidence" value="ECO:0007669"/>
    <property type="project" value="TreeGrafter"/>
</dbReference>
<evidence type="ECO:0000256" key="1">
    <source>
        <dbReference type="ARBA" id="ARBA00022723"/>
    </source>
</evidence>
<dbReference type="PANTHER" id="PTHR10000:SF8">
    <property type="entry name" value="HAD SUPERFAMILY HYDROLASE-LIKE, TYPE 3"/>
    <property type="match status" value="1"/>
</dbReference>
<keyword evidence="1" id="KW-0479">Metal-binding</keyword>
<dbReference type="SFLD" id="SFLDG01140">
    <property type="entry name" value="C2.B:_Phosphomannomutase_and_P"/>
    <property type="match status" value="1"/>
</dbReference>
<dbReference type="InterPro" id="IPR023214">
    <property type="entry name" value="HAD_sf"/>
</dbReference>
<dbReference type="AlphaFoldDB" id="A0AAE3D1Y4"/>
<dbReference type="RefSeq" id="WP_220229017.1">
    <property type="nucleotide sequence ID" value="NZ_JAICBX010000002.1"/>
</dbReference>
<dbReference type="NCBIfam" id="TIGR01486">
    <property type="entry name" value="HAD-SF-IIB-MPGP"/>
    <property type="match status" value="1"/>
</dbReference>